<evidence type="ECO:0000256" key="1">
    <source>
        <dbReference type="SAM" id="Phobius"/>
    </source>
</evidence>
<dbReference type="RefSeq" id="WP_010380217.1">
    <property type="nucleotide sequence ID" value="NZ_AHCD03000044.1"/>
</dbReference>
<name>A0A8T0C0E6_9GAMM</name>
<keyword evidence="1" id="KW-0472">Membrane</keyword>
<gene>
    <name evidence="2" type="ORF">PRUB_b0678</name>
</gene>
<reference evidence="2 3" key="1">
    <citation type="journal article" date="2012" name="J. Bacteriol.">
        <title>Genome sequence of the cycloprodigiosin-producing bacterial strain Pseudoalteromonas rubra ATCC 29570(T).</title>
        <authorList>
            <person name="Xie B.B."/>
            <person name="Shu Y.L."/>
            <person name="Qin Q.L."/>
            <person name="Rong J.C."/>
            <person name="Zhang X.Y."/>
            <person name="Chen X.L."/>
            <person name="Zhou B.C."/>
            <person name="Zhang Y.Z."/>
        </authorList>
    </citation>
    <scope>NUCLEOTIDE SEQUENCE [LARGE SCALE GENOMIC DNA]</scope>
    <source>
        <strain evidence="2 3">DSM 6842</strain>
    </source>
</reference>
<comment type="caution">
    <text evidence="2">The sequence shown here is derived from an EMBL/GenBank/DDBJ whole genome shotgun (WGS) entry which is preliminary data.</text>
</comment>
<accession>A0A8T0C0E6</accession>
<dbReference type="EMBL" id="AHCD03000044">
    <property type="protein sequence ID" value="KAF7781455.1"/>
    <property type="molecule type" value="Genomic_DNA"/>
</dbReference>
<sequence>MEIYFESEIAFSYFELYFRVFTLLVLFFSYNKVKAIFDEYVFIYFNVHFSIFWSLAIFFSIGYLISMLNKKSDFELVSESQHEVVRGVVSNYKVENSASRKESFKVNDVNFEYNNVVTPPYFFANRRYDEGVIKNGRYVAVFYVSDGRKNYITRLEFDSFQE</sequence>
<keyword evidence="1" id="KW-0812">Transmembrane</keyword>
<feature type="transmembrane region" description="Helical" evidence="1">
    <location>
        <begin position="42"/>
        <end position="65"/>
    </location>
</feature>
<feature type="transmembrane region" description="Helical" evidence="1">
    <location>
        <begin position="12"/>
        <end position="30"/>
    </location>
</feature>
<dbReference type="AlphaFoldDB" id="A0A8T0C0E6"/>
<proteinExistence type="predicted"/>
<evidence type="ECO:0000313" key="3">
    <source>
        <dbReference type="Proteomes" id="UP000016480"/>
    </source>
</evidence>
<evidence type="ECO:0000313" key="2">
    <source>
        <dbReference type="EMBL" id="KAF7781455.1"/>
    </source>
</evidence>
<dbReference type="GeneID" id="61360350"/>
<organism evidence="2 3">
    <name type="scientific">Pseudoalteromonas rubra</name>
    <dbReference type="NCBI Taxonomy" id="43658"/>
    <lineage>
        <taxon>Bacteria</taxon>
        <taxon>Pseudomonadati</taxon>
        <taxon>Pseudomonadota</taxon>
        <taxon>Gammaproteobacteria</taxon>
        <taxon>Alteromonadales</taxon>
        <taxon>Pseudoalteromonadaceae</taxon>
        <taxon>Pseudoalteromonas</taxon>
    </lineage>
</organism>
<protein>
    <submittedName>
        <fullName evidence="2">Uncharacterized protein</fullName>
    </submittedName>
</protein>
<dbReference type="Proteomes" id="UP000016480">
    <property type="component" value="Unassembled WGS sequence"/>
</dbReference>
<keyword evidence="1" id="KW-1133">Transmembrane helix</keyword>